<dbReference type="Proteomes" id="UP000076761">
    <property type="component" value="Unassembled WGS sequence"/>
</dbReference>
<evidence type="ECO:0000313" key="3">
    <source>
        <dbReference type="Proteomes" id="UP000076761"/>
    </source>
</evidence>
<evidence type="ECO:0000256" key="1">
    <source>
        <dbReference type="SAM" id="SignalP"/>
    </source>
</evidence>
<dbReference type="EMBL" id="KV425556">
    <property type="protein sequence ID" value="KZT28660.1"/>
    <property type="molecule type" value="Genomic_DNA"/>
</dbReference>
<keyword evidence="3" id="KW-1185">Reference proteome</keyword>
<organism evidence="2 3">
    <name type="scientific">Neolentinus lepideus HHB14362 ss-1</name>
    <dbReference type="NCBI Taxonomy" id="1314782"/>
    <lineage>
        <taxon>Eukaryota</taxon>
        <taxon>Fungi</taxon>
        <taxon>Dikarya</taxon>
        <taxon>Basidiomycota</taxon>
        <taxon>Agaricomycotina</taxon>
        <taxon>Agaricomycetes</taxon>
        <taxon>Gloeophyllales</taxon>
        <taxon>Gloeophyllaceae</taxon>
        <taxon>Neolentinus</taxon>
    </lineage>
</organism>
<keyword evidence="1" id="KW-0732">Signal</keyword>
<sequence>MYFSRLIPAVVAIAVLAVGANAQCCPDPEGHPQCPGDGTGTCYPSPYEPLSEPCPC</sequence>
<protein>
    <recommendedName>
        <fullName evidence="4">CBM1 domain-containing protein</fullName>
    </recommendedName>
</protein>
<dbReference type="AlphaFoldDB" id="A0A165UT25"/>
<evidence type="ECO:0000313" key="2">
    <source>
        <dbReference type="EMBL" id="KZT28660.1"/>
    </source>
</evidence>
<gene>
    <name evidence="2" type="ORF">NEOLEDRAFT_1239218</name>
</gene>
<accession>A0A165UT25</accession>
<reference evidence="2 3" key="1">
    <citation type="journal article" date="2016" name="Mol. Biol. Evol.">
        <title>Comparative Genomics of Early-Diverging Mushroom-Forming Fungi Provides Insights into the Origins of Lignocellulose Decay Capabilities.</title>
        <authorList>
            <person name="Nagy L.G."/>
            <person name="Riley R."/>
            <person name="Tritt A."/>
            <person name="Adam C."/>
            <person name="Daum C."/>
            <person name="Floudas D."/>
            <person name="Sun H."/>
            <person name="Yadav J.S."/>
            <person name="Pangilinan J."/>
            <person name="Larsson K.H."/>
            <person name="Matsuura K."/>
            <person name="Barry K."/>
            <person name="Labutti K."/>
            <person name="Kuo R."/>
            <person name="Ohm R.A."/>
            <person name="Bhattacharya S.S."/>
            <person name="Shirouzu T."/>
            <person name="Yoshinaga Y."/>
            <person name="Martin F.M."/>
            <person name="Grigoriev I.V."/>
            <person name="Hibbett D.S."/>
        </authorList>
    </citation>
    <scope>NUCLEOTIDE SEQUENCE [LARGE SCALE GENOMIC DNA]</scope>
    <source>
        <strain evidence="2 3">HHB14362 ss-1</strain>
    </source>
</reference>
<proteinExistence type="predicted"/>
<dbReference type="InParanoid" id="A0A165UT25"/>
<name>A0A165UT25_9AGAM</name>
<feature type="signal peptide" evidence="1">
    <location>
        <begin position="1"/>
        <end position="22"/>
    </location>
</feature>
<evidence type="ECO:0008006" key="4">
    <source>
        <dbReference type="Google" id="ProtNLM"/>
    </source>
</evidence>
<feature type="chain" id="PRO_5007867768" description="CBM1 domain-containing protein" evidence="1">
    <location>
        <begin position="23"/>
        <end position="56"/>
    </location>
</feature>